<feature type="domain" description="HTH araC/xylS-type" evidence="4">
    <location>
        <begin position="152"/>
        <end position="250"/>
    </location>
</feature>
<protein>
    <submittedName>
        <fullName evidence="5">AraC-type DNA-binding protein</fullName>
    </submittedName>
</protein>
<reference evidence="5 6" key="1">
    <citation type="submission" date="2016-10" db="EMBL/GenBank/DDBJ databases">
        <authorList>
            <person name="de Groot N.N."/>
        </authorList>
    </citation>
    <scope>NUCLEOTIDE SEQUENCE [LARGE SCALE GENOMIC DNA]</scope>
    <source>
        <strain evidence="5 6">CGMCC 1.12333</strain>
    </source>
</reference>
<name>A0A1I7GVY6_9FLAO</name>
<dbReference type="SMART" id="SM00342">
    <property type="entry name" value="HTH_ARAC"/>
    <property type="match status" value="1"/>
</dbReference>
<dbReference type="EMBL" id="FPBK01000006">
    <property type="protein sequence ID" value="SFU52617.1"/>
    <property type="molecule type" value="Genomic_DNA"/>
</dbReference>
<evidence type="ECO:0000256" key="1">
    <source>
        <dbReference type="ARBA" id="ARBA00023015"/>
    </source>
</evidence>
<evidence type="ECO:0000256" key="3">
    <source>
        <dbReference type="ARBA" id="ARBA00023163"/>
    </source>
</evidence>
<dbReference type="PANTHER" id="PTHR43280">
    <property type="entry name" value="ARAC-FAMILY TRANSCRIPTIONAL REGULATOR"/>
    <property type="match status" value="1"/>
</dbReference>
<dbReference type="RefSeq" id="WP_093024927.1">
    <property type="nucleotide sequence ID" value="NZ_FPBK01000006.1"/>
</dbReference>
<keyword evidence="1" id="KW-0805">Transcription regulation</keyword>
<organism evidence="5 6">
    <name type="scientific">Pustulibacterium marinum</name>
    <dbReference type="NCBI Taxonomy" id="1224947"/>
    <lineage>
        <taxon>Bacteria</taxon>
        <taxon>Pseudomonadati</taxon>
        <taxon>Bacteroidota</taxon>
        <taxon>Flavobacteriia</taxon>
        <taxon>Flavobacteriales</taxon>
        <taxon>Flavobacteriaceae</taxon>
        <taxon>Pustulibacterium</taxon>
    </lineage>
</organism>
<dbReference type="PRINTS" id="PR00032">
    <property type="entry name" value="HTHARAC"/>
</dbReference>
<dbReference type="InterPro" id="IPR009057">
    <property type="entry name" value="Homeodomain-like_sf"/>
</dbReference>
<dbReference type="GO" id="GO:0043565">
    <property type="term" value="F:sequence-specific DNA binding"/>
    <property type="evidence" value="ECO:0007669"/>
    <property type="project" value="InterPro"/>
</dbReference>
<accession>A0A1I7GVY6</accession>
<evidence type="ECO:0000313" key="6">
    <source>
        <dbReference type="Proteomes" id="UP000199138"/>
    </source>
</evidence>
<evidence type="ECO:0000259" key="4">
    <source>
        <dbReference type="PROSITE" id="PS01124"/>
    </source>
</evidence>
<proteinExistence type="predicted"/>
<dbReference type="InterPro" id="IPR018060">
    <property type="entry name" value="HTH_AraC"/>
</dbReference>
<keyword evidence="3" id="KW-0804">Transcription</keyword>
<keyword evidence="6" id="KW-1185">Reference proteome</keyword>
<dbReference type="AlphaFoldDB" id="A0A1I7GVY6"/>
<dbReference type="OrthoDB" id="1096411at2"/>
<evidence type="ECO:0000256" key="2">
    <source>
        <dbReference type="ARBA" id="ARBA00023125"/>
    </source>
</evidence>
<dbReference type="Proteomes" id="UP000199138">
    <property type="component" value="Unassembled WGS sequence"/>
</dbReference>
<dbReference type="InterPro" id="IPR020449">
    <property type="entry name" value="Tscrpt_reg_AraC-type_HTH"/>
</dbReference>
<dbReference type="Pfam" id="PF12833">
    <property type="entry name" value="HTH_18"/>
    <property type="match status" value="1"/>
</dbReference>
<dbReference type="PROSITE" id="PS01124">
    <property type="entry name" value="HTH_ARAC_FAMILY_2"/>
    <property type="match status" value="1"/>
</dbReference>
<dbReference type="Gene3D" id="1.10.10.60">
    <property type="entry name" value="Homeodomain-like"/>
    <property type="match status" value="1"/>
</dbReference>
<dbReference type="STRING" id="1224947.SAMN05216480_10631"/>
<sequence>MNIHHWKQLIRFENSQNFTTSFPGDWYALQIIDENNFLNVILKPLNEDHFYLFEEQKGAILCFQRHLIEEDAKEYALDILNLFNLTPGNTINLSGEEKEKFSLSLSLLKKELDDSDNNYILIKTILKVVLLELIKFQRAGFINYELNQKRVYSFLNLMEQHYKTHQNATYYANRLNISEKRLNQILKEKLGKTAKQIIQQRLLTEIKRMLQTDELTVKEIAFQLHFQSLSNFTRFFKRHAGITPSDYKKQYPDIQ</sequence>
<gene>
    <name evidence="5" type="ORF">SAMN05216480_10631</name>
</gene>
<dbReference type="GO" id="GO:0003700">
    <property type="term" value="F:DNA-binding transcription factor activity"/>
    <property type="evidence" value="ECO:0007669"/>
    <property type="project" value="InterPro"/>
</dbReference>
<keyword evidence="2 5" id="KW-0238">DNA-binding</keyword>
<dbReference type="PANTHER" id="PTHR43280:SF32">
    <property type="entry name" value="TRANSCRIPTIONAL REGULATORY PROTEIN"/>
    <property type="match status" value="1"/>
</dbReference>
<dbReference type="SUPFAM" id="SSF46689">
    <property type="entry name" value="Homeodomain-like"/>
    <property type="match status" value="1"/>
</dbReference>
<evidence type="ECO:0000313" key="5">
    <source>
        <dbReference type="EMBL" id="SFU52617.1"/>
    </source>
</evidence>